<feature type="compositionally biased region" description="Basic residues" evidence="1">
    <location>
        <begin position="19"/>
        <end position="34"/>
    </location>
</feature>
<name>A0ABZ1I502_9PSEU</name>
<evidence type="ECO:0000313" key="2">
    <source>
        <dbReference type="EMBL" id="WSE29046.1"/>
    </source>
</evidence>
<feature type="compositionally biased region" description="Gly residues" evidence="1">
    <location>
        <begin position="1"/>
        <end position="12"/>
    </location>
</feature>
<feature type="region of interest" description="Disordered" evidence="1">
    <location>
        <begin position="255"/>
        <end position="339"/>
    </location>
</feature>
<keyword evidence="3" id="KW-1185">Reference proteome</keyword>
<evidence type="ECO:0000256" key="1">
    <source>
        <dbReference type="SAM" id="MobiDB-lite"/>
    </source>
</evidence>
<dbReference type="EMBL" id="CP142149">
    <property type="protein sequence ID" value="WSE29046.1"/>
    <property type="molecule type" value="Genomic_DNA"/>
</dbReference>
<evidence type="ECO:0000313" key="3">
    <source>
        <dbReference type="Proteomes" id="UP001330812"/>
    </source>
</evidence>
<protein>
    <submittedName>
        <fullName evidence="2">Uncharacterized protein</fullName>
    </submittedName>
</protein>
<reference evidence="2 3" key="1">
    <citation type="journal article" date="2015" name="Int. J. Syst. Evol. Microbiol.">
        <title>Amycolatopsis rhabdoformis sp. nov., an actinomycete isolated from a tropical forest soil.</title>
        <authorList>
            <person name="Souza W.R."/>
            <person name="Silva R.E."/>
            <person name="Goodfellow M."/>
            <person name="Busarakam K."/>
            <person name="Figueiro F.S."/>
            <person name="Ferreira D."/>
            <person name="Rodrigues-Filho E."/>
            <person name="Moraes L.A.B."/>
            <person name="Zucchi T.D."/>
        </authorList>
    </citation>
    <scope>NUCLEOTIDE SEQUENCE [LARGE SCALE GENOMIC DNA]</scope>
    <source>
        <strain evidence="2 3">NCIMB 14900</strain>
    </source>
</reference>
<feature type="compositionally biased region" description="Polar residues" evidence="1">
    <location>
        <begin position="151"/>
        <end position="161"/>
    </location>
</feature>
<feature type="region of interest" description="Disordered" evidence="1">
    <location>
        <begin position="1"/>
        <end position="243"/>
    </location>
</feature>
<feature type="compositionally biased region" description="Basic and acidic residues" evidence="1">
    <location>
        <begin position="300"/>
        <end position="309"/>
    </location>
</feature>
<feature type="compositionally biased region" description="Low complexity" evidence="1">
    <location>
        <begin position="89"/>
        <end position="108"/>
    </location>
</feature>
<organism evidence="2 3">
    <name type="scientific">Amycolatopsis rhabdoformis</name>
    <dbReference type="NCBI Taxonomy" id="1448059"/>
    <lineage>
        <taxon>Bacteria</taxon>
        <taxon>Bacillati</taxon>
        <taxon>Actinomycetota</taxon>
        <taxon>Actinomycetes</taxon>
        <taxon>Pseudonocardiales</taxon>
        <taxon>Pseudonocardiaceae</taxon>
        <taxon>Amycolatopsis</taxon>
    </lineage>
</organism>
<proteinExistence type="predicted"/>
<accession>A0ABZ1I502</accession>
<feature type="compositionally biased region" description="Basic residues" evidence="1">
    <location>
        <begin position="129"/>
        <end position="141"/>
    </location>
</feature>
<sequence length="339" mass="35965">MCRSSAGGGRRCTGGASRSRAHAAIRQRVSRARRAVADATAAGDSDAVTSANTRLAEAKEALTAHNTAHQAEQETRMDTPEQPTPQPPTANTAGQTGDVTPAKATPSTPNTPPAPKTPKRKAKQATSRRQPRKGSGTRRRRSQSDVVVHPRSTNPPATTEPNAHRSEQYEFRALWQSFKAPEARAAKASTPDAPPPAPENRQAPHGEPHSDTSAQDPHEQATSDQPRVTDYTAPDGTRFTNYAAPGATVGAQIGVMHGPTTFTSGSDFDPFRGPGSNTTTSGSDFDPFRGPGSNTTTSDPRPERERPTGDSRTTASGNDYVEQQIGIQYGPTFHGKSSQ</sequence>
<dbReference type="RefSeq" id="WP_326568035.1">
    <property type="nucleotide sequence ID" value="NZ_CP142149.1"/>
</dbReference>
<gene>
    <name evidence="2" type="ORF">VSH64_40550</name>
</gene>
<feature type="compositionally biased region" description="Basic and acidic residues" evidence="1">
    <location>
        <begin position="202"/>
        <end position="221"/>
    </location>
</feature>
<dbReference type="Proteomes" id="UP001330812">
    <property type="component" value="Chromosome"/>
</dbReference>
<feature type="compositionally biased region" description="Low complexity" evidence="1">
    <location>
        <begin position="37"/>
        <end position="51"/>
    </location>
</feature>